<sequence length="173" mass="20305">MRAEQKIKFLTWGIVVLALLNVSTIGTIIYHIQTEKKQMGFNSERYPGPLKGRELMEHLDFTAQQRESFHSHNRDFMEAISDINRSLNESRNNLFVELQKTNPDTVKCNLISAEIGRLHKALKIKTYRFYLDVKKICNEEQREKLNKAFAPVFSFDGGQQFRHRGRGHHWNND</sequence>
<protein>
    <submittedName>
        <fullName evidence="2">Periplasmic heavy metal sensor</fullName>
    </submittedName>
</protein>
<feature type="transmembrane region" description="Helical" evidence="1">
    <location>
        <begin position="9"/>
        <end position="32"/>
    </location>
</feature>
<reference evidence="2 3" key="1">
    <citation type="submission" date="2018-12" db="EMBL/GenBank/DDBJ databases">
        <title>The Draft Genome Sequence of the Soil Bacterium Pedobacter tournemirensis R1.</title>
        <authorList>
            <person name="He J."/>
        </authorList>
    </citation>
    <scope>NUCLEOTIDE SEQUENCE [LARGE SCALE GENOMIC DNA]</scope>
    <source>
        <strain evidence="2 3">R1</strain>
    </source>
</reference>
<organism evidence="2 3">
    <name type="scientific">Arcticibacter tournemirensis</name>
    <dbReference type="NCBI Taxonomy" id="699437"/>
    <lineage>
        <taxon>Bacteria</taxon>
        <taxon>Pseudomonadati</taxon>
        <taxon>Bacteroidota</taxon>
        <taxon>Sphingobacteriia</taxon>
        <taxon>Sphingobacteriales</taxon>
        <taxon>Sphingobacteriaceae</taxon>
        <taxon>Arcticibacter</taxon>
    </lineage>
</organism>
<evidence type="ECO:0000313" key="3">
    <source>
        <dbReference type="Proteomes" id="UP000290848"/>
    </source>
</evidence>
<dbReference type="EMBL" id="RXOC01000009">
    <property type="protein sequence ID" value="RXF68858.1"/>
    <property type="molecule type" value="Genomic_DNA"/>
</dbReference>
<proteinExistence type="predicted"/>
<accession>A0A4Q0M703</accession>
<comment type="caution">
    <text evidence="2">The sequence shown here is derived from an EMBL/GenBank/DDBJ whole genome shotgun (WGS) entry which is preliminary data.</text>
</comment>
<keyword evidence="1" id="KW-0472">Membrane</keyword>
<evidence type="ECO:0000313" key="2">
    <source>
        <dbReference type="EMBL" id="RXF68858.1"/>
    </source>
</evidence>
<gene>
    <name evidence="2" type="ORF">EKH83_14145</name>
</gene>
<dbReference type="RefSeq" id="WP_128770100.1">
    <property type="nucleotide sequence ID" value="NZ_RXOC01000009.1"/>
</dbReference>
<dbReference type="AlphaFoldDB" id="A0A4Q0M703"/>
<evidence type="ECO:0000256" key="1">
    <source>
        <dbReference type="SAM" id="Phobius"/>
    </source>
</evidence>
<dbReference type="Gene3D" id="1.20.120.1490">
    <property type="match status" value="1"/>
</dbReference>
<name>A0A4Q0M703_9SPHI</name>
<keyword evidence="1" id="KW-0812">Transmembrane</keyword>
<dbReference type="Proteomes" id="UP000290848">
    <property type="component" value="Unassembled WGS sequence"/>
</dbReference>
<keyword evidence="1" id="KW-1133">Transmembrane helix</keyword>